<evidence type="ECO:0000256" key="1">
    <source>
        <dbReference type="SAM" id="MobiDB-lite"/>
    </source>
</evidence>
<reference evidence="2" key="1">
    <citation type="submission" date="2020-09" db="EMBL/GenBank/DDBJ databases">
        <title>Genome-Enabled Discovery of Anthraquinone Biosynthesis in Senna tora.</title>
        <authorList>
            <person name="Kang S.-H."/>
            <person name="Pandey R.P."/>
            <person name="Lee C.-M."/>
            <person name="Sim J.-S."/>
            <person name="Jeong J.-T."/>
            <person name="Choi B.-S."/>
            <person name="Jung M."/>
            <person name="Ginzburg D."/>
            <person name="Zhao K."/>
            <person name="Won S.Y."/>
            <person name="Oh T.-J."/>
            <person name="Yu Y."/>
            <person name="Kim N.-H."/>
            <person name="Lee O.R."/>
            <person name="Lee T.-H."/>
            <person name="Bashyal P."/>
            <person name="Kim T.-S."/>
            <person name="Lee W.-H."/>
            <person name="Kawkins C."/>
            <person name="Kim C.-K."/>
            <person name="Kim J.S."/>
            <person name="Ahn B.O."/>
            <person name="Rhee S.Y."/>
            <person name="Sohng J.K."/>
        </authorList>
    </citation>
    <scope>NUCLEOTIDE SEQUENCE</scope>
    <source>
        <tissue evidence="2">Leaf</tissue>
    </source>
</reference>
<comment type="caution">
    <text evidence="2">The sequence shown here is derived from an EMBL/GenBank/DDBJ whole genome shotgun (WGS) entry which is preliminary data.</text>
</comment>
<name>A0A834W4J6_9FABA</name>
<organism evidence="2 3">
    <name type="scientific">Senna tora</name>
    <dbReference type="NCBI Taxonomy" id="362788"/>
    <lineage>
        <taxon>Eukaryota</taxon>
        <taxon>Viridiplantae</taxon>
        <taxon>Streptophyta</taxon>
        <taxon>Embryophyta</taxon>
        <taxon>Tracheophyta</taxon>
        <taxon>Spermatophyta</taxon>
        <taxon>Magnoliopsida</taxon>
        <taxon>eudicotyledons</taxon>
        <taxon>Gunneridae</taxon>
        <taxon>Pentapetalae</taxon>
        <taxon>rosids</taxon>
        <taxon>fabids</taxon>
        <taxon>Fabales</taxon>
        <taxon>Fabaceae</taxon>
        <taxon>Caesalpinioideae</taxon>
        <taxon>Cassia clade</taxon>
        <taxon>Senna</taxon>
    </lineage>
</organism>
<proteinExistence type="predicted"/>
<accession>A0A834W4J6</accession>
<dbReference type="EMBL" id="JAAIUW010000011">
    <property type="protein sequence ID" value="KAF7809450.1"/>
    <property type="molecule type" value="Genomic_DNA"/>
</dbReference>
<sequence>MGISHSQEDTLCILEFSKHPHLQYITTDTEDEIVEQEERIEYTNPPWELGSESSKTDWKP</sequence>
<evidence type="ECO:0000313" key="3">
    <source>
        <dbReference type="Proteomes" id="UP000634136"/>
    </source>
</evidence>
<evidence type="ECO:0000313" key="2">
    <source>
        <dbReference type="EMBL" id="KAF7809450.1"/>
    </source>
</evidence>
<feature type="region of interest" description="Disordered" evidence="1">
    <location>
        <begin position="37"/>
        <end position="60"/>
    </location>
</feature>
<dbReference type="AlphaFoldDB" id="A0A834W4J6"/>
<dbReference type="Proteomes" id="UP000634136">
    <property type="component" value="Unassembled WGS sequence"/>
</dbReference>
<keyword evidence="3" id="KW-1185">Reference proteome</keyword>
<gene>
    <name evidence="2" type="ORF">G2W53_036193</name>
</gene>
<protein>
    <submittedName>
        <fullName evidence="2">Uncharacterized protein</fullName>
    </submittedName>
</protein>